<dbReference type="PANTHER" id="PTHR19384:SF127">
    <property type="entry name" value="BIFUNCTIONAL CYTOCHROME P450_NADPH--P450 REDUCTASE"/>
    <property type="match status" value="1"/>
</dbReference>
<dbReference type="RefSeq" id="WP_150175076.1">
    <property type="nucleotide sequence ID" value="NZ_CP029193.1"/>
</dbReference>
<dbReference type="PANTHER" id="PTHR19384">
    <property type="entry name" value="NITRIC OXIDE SYNTHASE-RELATED"/>
    <property type="match status" value="1"/>
</dbReference>
<organism evidence="2 3">
    <name type="scientific">Streptomyces venezuelae</name>
    <dbReference type="NCBI Taxonomy" id="54571"/>
    <lineage>
        <taxon>Bacteria</taxon>
        <taxon>Bacillati</taxon>
        <taxon>Actinomycetota</taxon>
        <taxon>Actinomycetes</taxon>
        <taxon>Kitasatosporales</taxon>
        <taxon>Streptomycetaceae</taxon>
        <taxon>Streptomyces</taxon>
    </lineage>
</organism>
<keyword evidence="1" id="KW-0285">Flavoprotein</keyword>
<dbReference type="AlphaFoldDB" id="A0A5P2BKD0"/>
<evidence type="ECO:0000313" key="3">
    <source>
        <dbReference type="Proteomes" id="UP000323046"/>
    </source>
</evidence>
<evidence type="ECO:0008006" key="4">
    <source>
        <dbReference type="Google" id="ProtNLM"/>
    </source>
</evidence>
<dbReference type="Gene3D" id="3.40.50.80">
    <property type="entry name" value="Nucleotide-binding domain of ferredoxin-NADP reductase (FNR) module"/>
    <property type="match status" value="1"/>
</dbReference>
<dbReference type="InterPro" id="IPR039261">
    <property type="entry name" value="FNR_nucleotide-bd"/>
</dbReference>
<name>A0A5P2BKD0_STRVZ</name>
<dbReference type="InterPro" id="IPR001709">
    <property type="entry name" value="Flavoprot_Pyr_Nucl_cyt_Rdtase"/>
</dbReference>
<dbReference type="GO" id="GO:0005829">
    <property type="term" value="C:cytosol"/>
    <property type="evidence" value="ECO:0007669"/>
    <property type="project" value="TreeGrafter"/>
</dbReference>
<gene>
    <name evidence="2" type="ORF">DEJ47_34685</name>
</gene>
<evidence type="ECO:0000313" key="2">
    <source>
        <dbReference type="EMBL" id="QES30884.1"/>
    </source>
</evidence>
<dbReference type="GO" id="GO:0003958">
    <property type="term" value="F:NADPH-hemoprotein reductase activity"/>
    <property type="evidence" value="ECO:0007669"/>
    <property type="project" value="TreeGrafter"/>
</dbReference>
<reference evidence="2 3" key="1">
    <citation type="submission" date="2018-05" db="EMBL/GenBank/DDBJ databases">
        <title>Streptomyces venezuelae.</title>
        <authorList>
            <person name="Kim W."/>
            <person name="Lee N."/>
            <person name="Cho B.-K."/>
        </authorList>
    </citation>
    <scope>NUCLEOTIDE SEQUENCE [LARGE SCALE GENOMIC DNA]</scope>
    <source>
        <strain evidence="2 3">ATCC 14583</strain>
    </source>
</reference>
<evidence type="ECO:0000256" key="1">
    <source>
        <dbReference type="ARBA" id="ARBA00022630"/>
    </source>
</evidence>
<dbReference type="OrthoDB" id="7376058at2"/>
<keyword evidence="3" id="KW-1185">Reference proteome</keyword>
<dbReference type="GO" id="GO:0010181">
    <property type="term" value="F:FMN binding"/>
    <property type="evidence" value="ECO:0007669"/>
    <property type="project" value="TreeGrafter"/>
</dbReference>
<dbReference type="EMBL" id="CP029193">
    <property type="protein sequence ID" value="QES30884.1"/>
    <property type="molecule type" value="Genomic_DNA"/>
</dbReference>
<dbReference type="Proteomes" id="UP000323046">
    <property type="component" value="Chromosome"/>
</dbReference>
<sequence length="105" mass="11426">MRRPAEPDTRGGHARVQHCRDAFRVPADARTPVIMIGAGTGLAPFRGAIAGRVGFLHDGGQRAPALCHFGCDHPYVDHLHRTEFEAAEAWWRGLVGGGGLWRTSM</sequence>
<protein>
    <recommendedName>
        <fullName evidence="4">Oxidoreductase FAD/NAD(P)-binding domain-containing protein</fullName>
    </recommendedName>
</protein>
<accession>A0A5P2BKD0</accession>
<dbReference type="SUPFAM" id="SSF52343">
    <property type="entry name" value="Ferredoxin reductase-like, C-terminal NADP-linked domain"/>
    <property type="match status" value="1"/>
</dbReference>
<dbReference type="GO" id="GO:0050660">
    <property type="term" value="F:flavin adenine dinucleotide binding"/>
    <property type="evidence" value="ECO:0007669"/>
    <property type="project" value="TreeGrafter"/>
</dbReference>
<dbReference type="PRINTS" id="PR00371">
    <property type="entry name" value="FPNCR"/>
</dbReference>
<proteinExistence type="predicted"/>